<keyword evidence="3" id="KW-1185">Reference proteome</keyword>
<evidence type="ECO:0000313" key="3">
    <source>
        <dbReference type="Proteomes" id="UP000182235"/>
    </source>
</evidence>
<organism evidence="2 3">
    <name type="scientific">Emergomyces pasteurianus Ep9510</name>
    <dbReference type="NCBI Taxonomy" id="1447872"/>
    <lineage>
        <taxon>Eukaryota</taxon>
        <taxon>Fungi</taxon>
        <taxon>Dikarya</taxon>
        <taxon>Ascomycota</taxon>
        <taxon>Pezizomycotina</taxon>
        <taxon>Eurotiomycetes</taxon>
        <taxon>Eurotiomycetidae</taxon>
        <taxon>Onygenales</taxon>
        <taxon>Ajellomycetaceae</taxon>
        <taxon>Emergomyces</taxon>
    </lineage>
</organism>
<dbReference type="AlphaFoldDB" id="A0A1J9Q8I7"/>
<accession>A0A1J9Q8I7</accession>
<name>A0A1J9Q8I7_9EURO</name>
<sequence length="52" mass="5866">MHTKRRDNNGQKSNRRNGVLVAKRSNGSRGSLIVPDESEPVIRDGGYNRCRL</sequence>
<evidence type="ECO:0000313" key="2">
    <source>
        <dbReference type="EMBL" id="OJD12260.1"/>
    </source>
</evidence>
<proteinExistence type="predicted"/>
<reference evidence="2 3" key="1">
    <citation type="submission" date="2015-07" db="EMBL/GenBank/DDBJ databases">
        <title>Emmonsia species relationships and genome sequence.</title>
        <authorList>
            <consortium name="The Broad Institute Genomics Platform"/>
            <person name="Cuomo C.A."/>
            <person name="Munoz J.F."/>
            <person name="Imamovic A."/>
            <person name="Priest M.E."/>
            <person name="Young S."/>
            <person name="Clay O.K."/>
            <person name="McEwen J.G."/>
        </authorList>
    </citation>
    <scope>NUCLEOTIDE SEQUENCE [LARGE SCALE GENOMIC DNA]</scope>
    <source>
        <strain evidence="2 3">UAMH 9510</strain>
    </source>
</reference>
<dbReference type="EMBL" id="LGRN01000428">
    <property type="protein sequence ID" value="OJD12260.1"/>
    <property type="molecule type" value="Genomic_DNA"/>
</dbReference>
<evidence type="ECO:0000256" key="1">
    <source>
        <dbReference type="SAM" id="MobiDB-lite"/>
    </source>
</evidence>
<protein>
    <submittedName>
        <fullName evidence="2">Uncharacterized protein</fullName>
    </submittedName>
</protein>
<dbReference type="VEuPathDB" id="FungiDB:AJ78_07118"/>
<feature type="region of interest" description="Disordered" evidence="1">
    <location>
        <begin position="1"/>
        <end position="52"/>
    </location>
</feature>
<comment type="caution">
    <text evidence="2">The sequence shown here is derived from an EMBL/GenBank/DDBJ whole genome shotgun (WGS) entry which is preliminary data.</text>
</comment>
<gene>
    <name evidence="2" type="ORF">AJ78_07118</name>
</gene>
<dbReference type="Proteomes" id="UP000182235">
    <property type="component" value="Unassembled WGS sequence"/>
</dbReference>